<protein>
    <submittedName>
        <fullName evidence="1">Uncharacterized protein</fullName>
    </submittedName>
</protein>
<accession>A0ABR0MGX1</accession>
<evidence type="ECO:0000313" key="1">
    <source>
        <dbReference type="EMBL" id="KAK5772498.1"/>
    </source>
</evidence>
<organism evidence="1 2">
    <name type="scientific">Gossypium arboreum</name>
    <name type="common">Tree cotton</name>
    <name type="synonym">Gossypium nanking</name>
    <dbReference type="NCBI Taxonomy" id="29729"/>
    <lineage>
        <taxon>Eukaryota</taxon>
        <taxon>Viridiplantae</taxon>
        <taxon>Streptophyta</taxon>
        <taxon>Embryophyta</taxon>
        <taxon>Tracheophyta</taxon>
        <taxon>Spermatophyta</taxon>
        <taxon>Magnoliopsida</taxon>
        <taxon>eudicotyledons</taxon>
        <taxon>Gunneridae</taxon>
        <taxon>Pentapetalae</taxon>
        <taxon>rosids</taxon>
        <taxon>malvids</taxon>
        <taxon>Malvales</taxon>
        <taxon>Malvaceae</taxon>
        <taxon>Malvoideae</taxon>
        <taxon>Gossypium</taxon>
    </lineage>
</organism>
<dbReference type="Proteomes" id="UP001358586">
    <property type="component" value="Chromosome 13"/>
</dbReference>
<name>A0ABR0MGX1_GOSAR</name>
<keyword evidence="2" id="KW-1185">Reference proteome</keyword>
<sequence length="68" mass="8107">MMSDARRDEELLLFAMSHTVYAEIKKSSRSWPTEDLGFAMLLAKKIDKINMFYIKKEEYYIIGFELSY</sequence>
<gene>
    <name evidence="1" type="ORF">PVK06_048787</name>
</gene>
<reference evidence="1 2" key="1">
    <citation type="submission" date="2023-03" db="EMBL/GenBank/DDBJ databases">
        <title>WGS of Gossypium arboreum.</title>
        <authorList>
            <person name="Yu D."/>
        </authorList>
    </citation>
    <scope>NUCLEOTIDE SEQUENCE [LARGE SCALE GENOMIC DNA]</scope>
    <source>
        <tissue evidence="1">Leaf</tissue>
    </source>
</reference>
<proteinExistence type="predicted"/>
<evidence type="ECO:0000313" key="2">
    <source>
        <dbReference type="Proteomes" id="UP001358586"/>
    </source>
</evidence>
<dbReference type="EMBL" id="JARKNE010000013">
    <property type="protein sequence ID" value="KAK5772498.1"/>
    <property type="molecule type" value="Genomic_DNA"/>
</dbReference>
<comment type="caution">
    <text evidence="1">The sequence shown here is derived from an EMBL/GenBank/DDBJ whole genome shotgun (WGS) entry which is preliminary data.</text>
</comment>